<evidence type="ECO:0000313" key="2">
    <source>
        <dbReference type="EMBL" id="MFC4062782.1"/>
    </source>
</evidence>
<gene>
    <name evidence="2" type="ORF">ACFOWE_31210</name>
</gene>
<reference evidence="3" key="1">
    <citation type="journal article" date="2019" name="Int. J. Syst. Evol. Microbiol.">
        <title>The Global Catalogue of Microorganisms (GCM) 10K type strain sequencing project: providing services to taxonomists for standard genome sequencing and annotation.</title>
        <authorList>
            <consortium name="The Broad Institute Genomics Platform"/>
            <consortium name="The Broad Institute Genome Sequencing Center for Infectious Disease"/>
            <person name="Wu L."/>
            <person name="Ma J."/>
        </authorList>
    </citation>
    <scope>NUCLEOTIDE SEQUENCE [LARGE SCALE GENOMIC DNA]</scope>
    <source>
        <strain evidence="3">TBRC 4489</strain>
    </source>
</reference>
<accession>A0ABV8IFA6</accession>
<dbReference type="SMART" id="SM00530">
    <property type="entry name" value="HTH_XRE"/>
    <property type="match status" value="1"/>
</dbReference>
<dbReference type="SUPFAM" id="SSF47413">
    <property type="entry name" value="lambda repressor-like DNA-binding domains"/>
    <property type="match status" value="1"/>
</dbReference>
<feature type="domain" description="HTH cro/C1-type" evidence="1">
    <location>
        <begin position="19"/>
        <end position="78"/>
    </location>
</feature>
<keyword evidence="3" id="KW-1185">Reference proteome</keyword>
<dbReference type="PROSITE" id="PS50943">
    <property type="entry name" value="HTH_CROC1"/>
    <property type="match status" value="1"/>
</dbReference>
<dbReference type="Pfam" id="PF01381">
    <property type="entry name" value="HTH_3"/>
    <property type="match status" value="1"/>
</dbReference>
<protein>
    <submittedName>
        <fullName evidence="2">Helix-turn-helix transcriptional regulator</fullName>
    </submittedName>
</protein>
<dbReference type="Gene3D" id="1.10.260.40">
    <property type="entry name" value="lambda repressor-like DNA-binding domains"/>
    <property type="match status" value="1"/>
</dbReference>
<sequence>MDEQPNPHTRWEANFIQQMRLLREARKMTQSDLARELKKFGLAFHQQTVQRIEIGERPVRLNEAHLIASIFDVDVETMSSALSLTDREIRYGIDRLRARSTTHAADLSDTLAAWISDVEAFTRVLAGRLPPGATAATDLDPVTRWGMAWAMKALTTYEAFLELWRRLTDLGGQTLPPYLDNDPALLPTAPDVLSLLYSWRDAFGDAHLLALADTDDLYEHVPDDETSD</sequence>
<dbReference type="CDD" id="cd00093">
    <property type="entry name" value="HTH_XRE"/>
    <property type="match status" value="1"/>
</dbReference>
<dbReference type="RefSeq" id="WP_377294210.1">
    <property type="nucleotide sequence ID" value="NZ_JBHSBM010000060.1"/>
</dbReference>
<dbReference type="EMBL" id="JBHSBM010000060">
    <property type="protein sequence ID" value="MFC4062782.1"/>
    <property type="molecule type" value="Genomic_DNA"/>
</dbReference>
<comment type="caution">
    <text evidence="2">The sequence shown here is derived from an EMBL/GenBank/DDBJ whole genome shotgun (WGS) entry which is preliminary data.</text>
</comment>
<dbReference type="InterPro" id="IPR010982">
    <property type="entry name" value="Lambda_DNA-bd_dom_sf"/>
</dbReference>
<name>A0ABV8IFA6_9ACTN</name>
<proteinExistence type="predicted"/>
<organism evidence="2 3">
    <name type="scientific">Planomonospora corallina</name>
    <dbReference type="NCBI Taxonomy" id="1806052"/>
    <lineage>
        <taxon>Bacteria</taxon>
        <taxon>Bacillati</taxon>
        <taxon>Actinomycetota</taxon>
        <taxon>Actinomycetes</taxon>
        <taxon>Streptosporangiales</taxon>
        <taxon>Streptosporangiaceae</taxon>
        <taxon>Planomonospora</taxon>
    </lineage>
</organism>
<dbReference type="InterPro" id="IPR001387">
    <property type="entry name" value="Cro/C1-type_HTH"/>
</dbReference>
<dbReference type="Proteomes" id="UP001595850">
    <property type="component" value="Unassembled WGS sequence"/>
</dbReference>
<evidence type="ECO:0000313" key="3">
    <source>
        <dbReference type="Proteomes" id="UP001595850"/>
    </source>
</evidence>
<evidence type="ECO:0000259" key="1">
    <source>
        <dbReference type="PROSITE" id="PS50943"/>
    </source>
</evidence>